<comment type="pathway">
    <text evidence="1 6">Cell wall biogenesis; peptidoglycan biosynthesis.</text>
</comment>
<feature type="active site" description="Nucleophile" evidence="6">
    <location>
        <position position="205"/>
    </location>
</feature>
<evidence type="ECO:0000256" key="4">
    <source>
        <dbReference type="ARBA" id="ARBA00022984"/>
    </source>
</evidence>
<evidence type="ECO:0000259" key="8">
    <source>
        <dbReference type="PROSITE" id="PS52029"/>
    </source>
</evidence>
<name>A0ABT0R252_9MICO</name>
<dbReference type="Pfam" id="PF03734">
    <property type="entry name" value="YkuD"/>
    <property type="match status" value="1"/>
</dbReference>
<keyword evidence="3 6" id="KW-0133">Cell shape</keyword>
<evidence type="ECO:0000256" key="7">
    <source>
        <dbReference type="SAM" id="SignalP"/>
    </source>
</evidence>
<dbReference type="EMBL" id="JAKNCJ010000007">
    <property type="protein sequence ID" value="MCL6423987.1"/>
    <property type="molecule type" value="Genomic_DNA"/>
</dbReference>
<keyword evidence="4 6" id="KW-0573">Peptidoglycan synthesis</keyword>
<dbReference type="Gene3D" id="1.10.101.10">
    <property type="entry name" value="PGBD-like superfamily/PGBD"/>
    <property type="match status" value="1"/>
</dbReference>
<reference evidence="9" key="1">
    <citation type="submission" date="2022-02" db="EMBL/GenBank/DDBJ databases">
        <authorList>
            <person name="Lee M."/>
            <person name="Kim S.-J."/>
            <person name="Jung M.-Y."/>
        </authorList>
    </citation>
    <scope>NUCLEOTIDE SEQUENCE</scope>
    <source>
        <strain evidence="9">JHP9</strain>
    </source>
</reference>
<comment type="caution">
    <text evidence="9">The sequence shown here is derived from an EMBL/GenBank/DDBJ whole genome shotgun (WGS) entry which is preliminary data.</text>
</comment>
<evidence type="ECO:0000313" key="10">
    <source>
        <dbReference type="Proteomes" id="UP001203761"/>
    </source>
</evidence>
<evidence type="ECO:0000313" key="9">
    <source>
        <dbReference type="EMBL" id="MCL6423987.1"/>
    </source>
</evidence>
<keyword evidence="5 6" id="KW-0961">Cell wall biogenesis/degradation</keyword>
<keyword evidence="2" id="KW-0808">Transferase</keyword>
<feature type="domain" description="L,D-TPase catalytic" evidence="8">
    <location>
        <begin position="112"/>
        <end position="231"/>
    </location>
</feature>
<gene>
    <name evidence="9" type="ORF">Bequi_11450</name>
</gene>
<keyword evidence="10" id="KW-1185">Reference proteome</keyword>
<dbReference type="SUPFAM" id="SSF141523">
    <property type="entry name" value="L,D-transpeptidase catalytic domain-like"/>
    <property type="match status" value="1"/>
</dbReference>
<evidence type="ECO:0000256" key="3">
    <source>
        <dbReference type="ARBA" id="ARBA00022960"/>
    </source>
</evidence>
<dbReference type="CDD" id="cd16913">
    <property type="entry name" value="YkuD_like"/>
    <property type="match status" value="1"/>
</dbReference>
<dbReference type="Proteomes" id="UP001203761">
    <property type="component" value="Unassembled WGS sequence"/>
</dbReference>
<dbReference type="InterPro" id="IPR002477">
    <property type="entry name" value="Peptidoglycan-bd-like"/>
</dbReference>
<dbReference type="InterPro" id="IPR036366">
    <property type="entry name" value="PGBDSf"/>
</dbReference>
<evidence type="ECO:0000256" key="2">
    <source>
        <dbReference type="ARBA" id="ARBA00022679"/>
    </source>
</evidence>
<feature type="active site" description="Proton donor/acceptor" evidence="6">
    <location>
        <position position="191"/>
    </location>
</feature>
<feature type="signal peptide" evidence="7">
    <location>
        <begin position="1"/>
        <end position="32"/>
    </location>
</feature>
<organism evidence="9 10">
    <name type="scientific">Brachybacterium equifaecis</name>
    <dbReference type="NCBI Taxonomy" id="2910770"/>
    <lineage>
        <taxon>Bacteria</taxon>
        <taxon>Bacillati</taxon>
        <taxon>Actinomycetota</taxon>
        <taxon>Actinomycetes</taxon>
        <taxon>Micrococcales</taxon>
        <taxon>Dermabacteraceae</taxon>
        <taxon>Brachybacterium</taxon>
    </lineage>
</organism>
<dbReference type="PROSITE" id="PS52029">
    <property type="entry name" value="LD_TPASE"/>
    <property type="match status" value="1"/>
</dbReference>
<keyword evidence="7" id="KW-0732">Signal</keyword>
<dbReference type="Pfam" id="PF01471">
    <property type="entry name" value="PG_binding_1"/>
    <property type="match status" value="1"/>
</dbReference>
<dbReference type="InterPro" id="IPR005490">
    <property type="entry name" value="LD_TPept_cat_dom"/>
</dbReference>
<dbReference type="SUPFAM" id="SSF47090">
    <property type="entry name" value="PGBD-like"/>
    <property type="match status" value="1"/>
</dbReference>
<evidence type="ECO:0000256" key="6">
    <source>
        <dbReference type="PROSITE-ProRule" id="PRU01373"/>
    </source>
</evidence>
<evidence type="ECO:0000256" key="5">
    <source>
        <dbReference type="ARBA" id="ARBA00023316"/>
    </source>
</evidence>
<proteinExistence type="predicted"/>
<dbReference type="RefSeq" id="WP_249738070.1">
    <property type="nucleotide sequence ID" value="NZ_JAKNCJ010000007.1"/>
</dbReference>
<protein>
    <submittedName>
        <fullName evidence="9">L,D-transpeptidase family protein</fullName>
    </submittedName>
</protein>
<dbReference type="InterPro" id="IPR036365">
    <property type="entry name" value="PGBD-like_sf"/>
</dbReference>
<evidence type="ECO:0000256" key="1">
    <source>
        <dbReference type="ARBA" id="ARBA00004752"/>
    </source>
</evidence>
<dbReference type="Gene3D" id="2.40.440.10">
    <property type="entry name" value="L,D-transpeptidase catalytic domain-like"/>
    <property type="match status" value="1"/>
</dbReference>
<dbReference type="InterPro" id="IPR038063">
    <property type="entry name" value="Transpep_catalytic_dom"/>
</dbReference>
<sequence length="231" mass="24325">MTTKTRALGRRSLLLTPLVGAGLMLGTGTALAAGPTLRSGARGGDVQRLQQRLLDLKYWHSGADGKFGASTVQAVYALQKAAGLGTDGVVGPKTWAALDRGVQPARRITSGTGIEVSVGRNLLIATVDGAIAYILNTSTASGQRYKSRGTWKTARTPGGDFRVYRRVRGWETGELGRMYRPAYFNGGYAIHGSGSIPPYGASHGCARVSTGAMDMIYGSGVVDNGDRVLVY</sequence>
<accession>A0ABT0R252</accession>
<feature type="chain" id="PRO_5045208213" evidence="7">
    <location>
        <begin position="33"/>
        <end position="231"/>
    </location>
</feature>